<dbReference type="HOGENOM" id="CLU_3108399_0_0_1"/>
<accession>A8WYN1</accession>
<dbReference type="AlphaFoldDB" id="A8WYN1"/>
<dbReference type="EMBL" id="HE601135">
    <property type="protein sequence ID" value="CAP25489.1"/>
    <property type="molecule type" value="Genomic_DNA"/>
</dbReference>
<evidence type="ECO:0000313" key="3">
    <source>
        <dbReference type="WormBase" id="CBG04860"/>
    </source>
</evidence>
<dbReference type="InParanoid" id="A8WYN1"/>
<sequence>MDRVLYAHHRPGPVPVEEKKAQSIKKFKMQEDWLSPGFEQTTVPTVHTVQF</sequence>
<dbReference type="WormBase" id="CBG04860">
    <property type="protein sequence ID" value="CBP15146"/>
    <property type="gene ID" value="WBGene00027458"/>
</dbReference>
<name>A8WYN1_CAEBR</name>
<dbReference type="Proteomes" id="UP000008549">
    <property type="component" value="Unassembled WGS sequence"/>
</dbReference>
<dbReference type="KEGG" id="cbr:CBG_04860"/>
<dbReference type="CTD" id="8580026"/>
<evidence type="ECO:0000313" key="2">
    <source>
        <dbReference type="Proteomes" id="UP000008549"/>
    </source>
</evidence>
<dbReference type="RefSeq" id="XP_002638030.1">
    <property type="nucleotide sequence ID" value="XM_002637984.1"/>
</dbReference>
<protein>
    <submittedName>
        <fullName evidence="1">Protein CBG04860</fullName>
    </submittedName>
</protein>
<dbReference type="GeneID" id="8580026"/>
<organism evidence="1 2">
    <name type="scientific">Caenorhabditis briggsae</name>
    <dbReference type="NCBI Taxonomy" id="6238"/>
    <lineage>
        <taxon>Eukaryota</taxon>
        <taxon>Metazoa</taxon>
        <taxon>Ecdysozoa</taxon>
        <taxon>Nematoda</taxon>
        <taxon>Chromadorea</taxon>
        <taxon>Rhabditida</taxon>
        <taxon>Rhabditina</taxon>
        <taxon>Rhabditomorpha</taxon>
        <taxon>Rhabditoidea</taxon>
        <taxon>Rhabditidae</taxon>
        <taxon>Peloderinae</taxon>
        <taxon>Caenorhabditis</taxon>
    </lineage>
</organism>
<reference evidence="1 2" key="1">
    <citation type="journal article" date="2003" name="PLoS Biol.">
        <title>The genome sequence of Caenorhabditis briggsae: a platform for comparative genomics.</title>
        <authorList>
            <person name="Stein L.D."/>
            <person name="Bao Z."/>
            <person name="Blasiar D."/>
            <person name="Blumenthal T."/>
            <person name="Brent M.R."/>
            <person name="Chen N."/>
            <person name="Chinwalla A."/>
            <person name="Clarke L."/>
            <person name="Clee C."/>
            <person name="Coghlan A."/>
            <person name="Coulson A."/>
            <person name="D'Eustachio P."/>
            <person name="Fitch D.H."/>
            <person name="Fulton L.A."/>
            <person name="Fulton R.E."/>
            <person name="Griffiths-Jones S."/>
            <person name="Harris T.W."/>
            <person name="Hillier L.W."/>
            <person name="Kamath R."/>
            <person name="Kuwabara P.E."/>
            <person name="Mardis E.R."/>
            <person name="Marra M.A."/>
            <person name="Miner T.L."/>
            <person name="Minx P."/>
            <person name="Mullikin J.C."/>
            <person name="Plumb R.W."/>
            <person name="Rogers J."/>
            <person name="Schein J.E."/>
            <person name="Sohrmann M."/>
            <person name="Spieth J."/>
            <person name="Stajich J.E."/>
            <person name="Wei C."/>
            <person name="Willey D."/>
            <person name="Wilson R.K."/>
            <person name="Durbin R."/>
            <person name="Waterston R.H."/>
        </authorList>
    </citation>
    <scope>NUCLEOTIDE SEQUENCE [LARGE SCALE GENOMIC DNA]</scope>
    <source>
        <strain evidence="1 2">AF16</strain>
    </source>
</reference>
<proteinExistence type="predicted"/>
<keyword evidence="2" id="KW-1185">Reference proteome</keyword>
<reference evidence="1 2" key="2">
    <citation type="journal article" date="2011" name="PLoS Genet.">
        <title>Caenorhabditis briggsae recombinant inbred line genotypes reveal inter-strain incompatibility and the evolution of recombination.</title>
        <authorList>
            <person name="Ross J.A."/>
            <person name="Koboldt D.C."/>
            <person name="Staisch J.E."/>
            <person name="Chamberlin H.M."/>
            <person name="Gupta B.P."/>
            <person name="Miller R.D."/>
            <person name="Baird S.E."/>
            <person name="Haag E.S."/>
        </authorList>
    </citation>
    <scope>NUCLEOTIDE SEQUENCE [LARGE SCALE GENOMIC DNA]</scope>
    <source>
        <strain evidence="1 2">AF16</strain>
    </source>
</reference>
<evidence type="ECO:0000313" key="1">
    <source>
        <dbReference type="EMBL" id="CAP25489.1"/>
    </source>
</evidence>
<gene>
    <name evidence="1 3" type="ORF">CBG04860</name>
    <name evidence="1" type="ORF">CBG_04860</name>
</gene>